<dbReference type="PROSITE" id="PS51318">
    <property type="entry name" value="TAT"/>
    <property type="match status" value="1"/>
</dbReference>
<keyword evidence="10" id="KW-1185">Reference proteome</keyword>
<dbReference type="Gene3D" id="3.50.50.60">
    <property type="entry name" value="FAD/NAD(P)-binding domain"/>
    <property type="match status" value="2"/>
</dbReference>
<dbReference type="AlphaFoldDB" id="A0A3S3R357"/>
<evidence type="ECO:0000256" key="1">
    <source>
        <dbReference type="ARBA" id="ARBA00004196"/>
    </source>
</evidence>
<protein>
    <submittedName>
        <fullName evidence="9">NAD(P)-binding Rossmann-like domain-containing protein</fullName>
    </submittedName>
</protein>
<evidence type="ECO:0000256" key="2">
    <source>
        <dbReference type="ARBA" id="ARBA00011771"/>
    </source>
</evidence>
<keyword evidence="7" id="KW-0479">Metal-binding</keyword>
<keyword evidence="5" id="KW-0274">FAD</keyword>
<comment type="caution">
    <text evidence="9">The sequence shown here is derived from an EMBL/GenBank/DDBJ whole genome shotgun (WGS) entry which is preliminary data.</text>
</comment>
<dbReference type="InterPro" id="IPR052206">
    <property type="entry name" value="Retinol_saturase"/>
</dbReference>
<organism evidence="9 10">
    <name type="scientific">Candidatus Electrothrix communis</name>
    <dbReference type="NCBI Taxonomy" id="1859133"/>
    <lineage>
        <taxon>Bacteria</taxon>
        <taxon>Pseudomonadati</taxon>
        <taxon>Thermodesulfobacteriota</taxon>
        <taxon>Desulfobulbia</taxon>
        <taxon>Desulfobulbales</taxon>
        <taxon>Desulfobulbaceae</taxon>
        <taxon>Candidatus Electrothrix</taxon>
    </lineage>
</organism>
<reference evidence="9 10" key="1">
    <citation type="submission" date="2017-01" db="EMBL/GenBank/DDBJ databases">
        <title>The cable genome- insights into the physiology and evolution of filamentous bacteria capable of sulfide oxidation via long distance electron transfer.</title>
        <authorList>
            <person name="Schreiber L."/>
            <person name="Bjerg J.T."/>
            <person name="Boggild A."/>
            <person name="Van De Vossenberg J."/>
            <person name="Meysman F."/>
            <person name="Nielsen L.P."/>
            <person name="Schramm A."/>
            <person name="Kjeldsen K.U."/>
        </authorList>
    </citation>
    <scope>NUCLEOTIDE SEQUENCE [LARGE SCALE GENOMIC DNA]</scope>
    <source>
        <strain evidence="9">A1</strain>
    </source>
</reference>
<gene>
    <name evidence="9" type="ORF">VT98_10853</name>
</gene>
<dbReference type="PANTHER" id="PTHR46091">
    <property type="entry name" value="BLR7054 PROTEIN"/>
    <property type="match status" value="1"/>
</dbReference>
<name>A0A3S3R357_9BACT</name>
<comment type="subcellular location">
    <subcellularLocation>
        <location evidence="1">Cell envelope</location>
    </subcellularLocation>
</comment>
<evidence type="ECO:0000256" key="8">
    <source>
        <dbReference type="ARBA" id="ARBA00023027"/>
    </source>
</evidence>
<evidence type="ECO:0000313" key="10">
    <source>
        <dbReference type="Proteomes" id="UP000288086"/>
    </source>
</evidence>
<dbReference type="Pfam" id="PF10518">
    <property type="entry name" value="TAT_signal"/>
    <property type="match status" value="1"/>
</dbReference>
<evidence type="ECO:0000256" key="3">
    <source>
        <dbReference type="ARBA" id="ARBA00022630"/>
    </source>
</evidence>
<evidence type="ECO:0000256" key="6">
    <source>
        <dbReference type="ARBA" id="ARBA00022857"/>
    </source>
</evidence>
<evidence type="ECO:0000256" key="7">
    <source>
        <dbReference type="ARBA" id="ARBA00023014"/>
    </source>
</evidence>
<dbReference type="SUPFAM" id="SSF51905">
    <property type="entry name" value="FAD/NAD(P)-binding domain"/>
    <property type="match status" value="1"/>
</dbReference>
<sequence length="524" mass="57540">MISRRDFLRISAMASAAALVNWQFPTSVRGEGAGEGYDVIVIGAGLGGLSCAALFALNGYKPLVIEKRDVPGGYATSFQRSVQQGDFTCETSLHAITGNPLSQVLLQQLGVWDKLTFAPHSSSWTSIFPGLPFDFPQPPFELLQPFLQPPIDLEALSAQLGGYLDLVFFNPNPNPIIGLGICPSLVNSFPDEAEGLNGYMLCWRELLFETIKFYSAEQGMPDNIAQFPDEYPIWASMVWKKRHMKSKTLDDLFKEYKIKDPQLKAILGQTNPYYGLPSSEIPAWFYLMNTGLYHAFGSFYLQGNPDNNPDELDLQGTSQDLSNLLVSSITSPPTPPGVPFTFPGGEVLLNTEVTEIIIDGDGRAVGVRTQGGTEYKATTVVSNASPPQTFDKLLPASAVPATFTKTISRYQPSFSHFNVWLGLDLNQDKNDGFIEAYEKLGSNTALYSSYDHDRMFRAIQKGDPEGSMIAAVAYDKLAGMSISHSPEAMPQLHFPCFVATSHGKNLKRRIETTTAIASRYSTGM</sequence>
<dbReference type="Pfam" id="PF13450">
    <property type="entry name" value="NAD_binding_8"/>
    <property type="match status" value="1"/>
</dbReference>
<dbReference type="InterPro" id="IPR006311">
    <property type="entry name" value="TAT_signal"/>
</dbReference>
<evidence type="ECO:0000256" key="4">
    <source>
        <dbReference type="ARBA" id="ARBA00022729"/>
    </source>
</evidence>
<accession>A0A3S3R357</accession>
<keyword evidence="8" id="KW-0520">NAD</keyword>
<keyword evidence="7" id="KW-0411">Iron-sulfur</keyword>
<keyword evidence="3" id="KW-0285">Flavoprotein</keyword>
<dbReference type="Proteomes" id="UP000288086">
    <property type="component" value="Unassembled WGS sequence"/>
</dbReference>
<evidence type="ECO:0000256" key="5">
    <source>
        <dbReference type="ARBA" id="ARBA00022827"/>
    </source>
</evidence>
<proteinExistence type="predicted"/>
<dbReference type="InterPro" id="IPR019546">
    <property type="entry name" value="TAT_signal_bac_arc"/>
</dbReference>
<dbReference type="InterPro" id="IPR036188">
    <property type="entry name" value="FAD/NAD-bd_sf"/>
</dbReference>
<keyword evidence="4" id="KW-0732">Signal</keyword>
<dbReference type="EMBL" id="MTKP01000085">
    <property type="protein sequence ID" value="RWX49049.1"/>
    <property type="molecule type" value="Genomic_DNA"/>
</dbReference>
<evidence type="ECO:0000313" key="9">
    <source>
        <dbReference type="EMBL" id="RWX49049.1"/>
    </source>
</evidence>
<comment type="subunit">
    <text evidence="2">Heterodimer of a large and a small subunit.</text>
</comment>
<keyword evidence="7" id="KW-0408">Iron</keyword>
<dbReference type="PANTHER" id="PTHR46091:SF3">
    <property type="entry name" value="AMINE OXIDASE DOMAIN-CONTAINING PROTEIN"/>
    <property type="match status" value="1"/>
</dbReference>
<dbReference type="GO" id="GO:0051536">
    <property type="term" value="F:iron-sulfur cluster binding"/>
    <property type="evidence" value="ECO:0007669"/>
    <property type="project" value="UniProtKB-KW"/>
</dbReference>
<keyword evidence="6" id="KW-0521">NADP</keyword>
<dbReference type="GO" id="GO:0030313">
    <property type="term" value="C:cell envelope"/>
    <property type="evidence" value="ECO:0007669"/>
    <property type="project" value="UniProtKB-SubCell"/>
</dbReference>